<comment type="caution">
    <text evidence="2">The sequence shown here is derived from an EMBL/GenBank/DDBJ whole genome shotgun (WGS) entry which is preliminary data.</text>
</comment>
<feature type="region of interest" description="Disordered" evidence="1">
    <location>
        <begin position="1"/>
        <end position="24"/>
    </location>
</feature>
<organism evidence="2 3">
    <name type="scientific">Periweissella fabalis</name>
    <dbReference type="NCBI Taxonomy" id="1070421"/>
    <lineage>
        <taxon>Bacteria</taxon>
        <taxon>Bacillati</taxon>
        <taxon>Bacillota</taxon>
        <taxon>Bacilli</taxon>
        <taxon>Lactobacillales</taxon>
        <taxon>Lactobacillaceae</taxon>
        <taxon>Periweissella</taxon>
    </lineage>
</organism>
<evidence type="ECO:0000313" key="2">
    <source>
        <dbReference type="EMBL" id="NKZ23580.1"/>
    </source>
</evidence>
<dbReference type="Proteomes" id="UP000549765">
    <property type="component" value="Unassembled WGS sequence"/>
</dbReference>
<dbReference type="RefSeq" id="WP_168721366.1">
    <property type="nucleotide sequence ID" value="NZ_JAAXPN010000001.1"/>
</dbReference>
<dbReference type="AlphaFoldDB" id="A0A7X6N1X7"/>
<protein>
    <submittedName>
        <fullName evidence="2">Uncharacterized protein</fullName>
    </submittedName>
</protein>
<name>A0A7X6N1X7_9LACO</name>
<keyword evidence="3" id="KW-1185">Reference proteome</keyword>
<evidence type="ECO:0000313" key="3">
    <source>
        <dbReference type="Proteomes" id="UP000549765"/>
    </source>
</evidence>
<dbReference type="EMBL" id="JAAXPN010000001">
    <property type="protein sequence ID" value="NKZ23580.1"/>
    <property type="molecule type" value="Genomic_DNA"/>
</dbReference>
<reference evidence="2 3" key="1">
    <citation type="submission" date="2020-04" db="EMBL/GenBank/DDBJ databases">
        <title>MicrobeNet Type strains.</title>
        <authorList>
            <person name="Nicholson A.C."/>
        </authorList>
    </citation>
    <scope>NUCLEOTIDE SEQUENCE [LARGE SCALE GENOMIC DNA]</scope>
    <source>
        <strain evidence="2 3">CCUG 61472</strain>
    </source>
</reference>
<gene>
    <name evidence="2" type="ORF">HF964_02000</name>
</gene>
<accession>A0A7X6N1X7</accession>
<sequence length="64" mass="7333">MDDNQSDTLAHNMSDEKMGCGGMGEKRMVKKTMITIAAIVMMKTKQTMQHYQDNNDPNNWHQTT</sequence>
<proteinExistence type="predicted"/>
<evidence type="ECO:0000256" key="1">
    <source>
        <dbReference type="SAM" id="MobiDB-lite"/>
    </source>
</evidence>
<feature type="compositionally biased region" description="Polar residues" evidence="1">
    <location>
        <begin position="1"/>
        <end position="11"/>
    </location>
</feature>